<sequence length="385" mass="43130">MTIRVEVVGDLLRWAVNRAGWDKATIDRRAPRLQDWIDGKVEPTLKQLEKFARDTHTPFGLLFLQEPPVEKIPIPDMRTMRSQGIERPSADLLDTIYLCQDRQDWYREFARESGMRDLDFVGSATTVSSPLLVAQKLRRALGFEFANRSEFASWSDALRQLIDRIEDLGVLVMVSGIVGSNTHRSLNPEEFRGFALSDPIAPLIFVNGADTKAAQLFTLIHELAHICLGRSALSDASMKAFEGTGDELWCNAVAAEFLVPARTLRSEFKGRVAAEELDRLARMFRASTLVVLKRLFDAGFLEWDAFSEIYDQERLRVVGMLAGQNNGSGGGNFYYTQPLRLSRQFARSVIASARSGSTAYRDAYSLLGTKKHETFENLAAELGVA</sequence>
<reference evidence="3" key="1">
    <citation type="submission" date="2016-10" db="EMBL/GenBank/DDBJ databases">
        <authorList>
            <person name="Varghese N."/>
            <person name="Submissions S."/>
        </authorList>
    </citation>
    <scope>NUCLEOTIDE SEQUENCE [LARGE SCALE GENOMIC DNA]</scope>
    <source>
        <strain evidence="3">KPR-1</strain>
    </source>
</reference>
<evidence type="ECO:0000313" key="2">
    <source>
        <dbReference type="EMBL" id="SEA08128.1"/>
    </source>
</evidence>
<proteinExistence type="predicted"/>
<dbReference type="OrthoDB" id="9796786at2"/>
<dbReference type="AlphaFoldDB" id="A0A1H3YB23"/>
<dbReference type="EMBL" id="FNQV01000004">
    <property type="protein sequence ID" value="SEA08128.1"/>
    <property type="molecule type" value="Genomic_DNA"/>
</dbReference>
<feature type="domain" description="IrrE N-terminal-like" evidence="1">
    <location>
        <begin position="166"/>
        <end position="295"/>
    </location>
</feature>
<dbReference type="Gene3D" id="1.10.10.2910">
    <property type="match status" value="1"/>
</dbReference>
<evidence type="ECO:0000259" key="1">
    <source>
        <dbReference type="Pfam" id="PF06114"/>
    </source>
</evidence>
<dbReference type="PANTHER" id="PTHR43236">
    <property type="entry name" value="ANTITOXIN HIGA1"/>
    <property type="match status" value="1"/>
</dbReference>
<dbReference type="Pfam" id="PF06114">
    <property type="entry name" value="Peptidase_M78"/>
    <property type="match status" value="1"/>
</dbReference>
<organism evidence="2 3">
    <name type="scientific">Bowdeniella nasicola</name>
    <dbReference type="NCBI Taxonomy" id="208480"/>
    <lineage>
        <taxon>Bacteria</taxon>
        <taxon>Bacillati</taxon>
        <taxon>Actinomycetota</taxon>
        <taxon>Actinomycetes</taxon>
        <taxon>Actinomycetales</taxon>
        <taxon>Actinomycetaceae</taxon>
        <taxon>Bowdeniella</taxon>
    </lineage>
</organism>
<dbReference type="Proteomes" id="UP000199288">
    <property type="component" value="Unassembled WGS sequence"/>
</dbReference>
<name>A0A1H3YB23_9ACTO</name>
<gene>
    <name evidence="2" type="ORF">SAMN02910418_00896</name>
</gene>
<dbReference type="PANTHER" id="PTHR43236:SF2">
    <property type="entry name" value="BLL0069 PROTEIN"/>
    <property type="match status" value="1"/>
</dbReference>
<evidence type="ECO:0000313" key="3">
    <source>
        <dbReference type="Proteomes" id="UP000199288"/>
    </source>
</evidence>
<dbReference type="InterPro" id="IPR052345">
    <property type="entry name" value="Rad_response_metalloprotease"/>
</dbReference>
<dbReference type="InterPro" id="IPR010359">
    <property type="entry name" value="IrrE_HExxH"/>
</dbReference>
<protein>
    <recommendedName>
        <fullName evidence="1">IrrE N-terminal-like domain-containing protein</fullName>
    </recommendedName>
</protein>
<keyword evidence="3" id="KW-1185">Reference proteome</keyword>
<dbReference type="RefSeq" id="WP_092562706.1">
    <property type="nucleotide sequence ID" value="NZ_FNQV01000004.1"/>
</dbReference>
<accession>A0A1H3YB23</accession>